<feature type="domain" description="Nuclear receptor" evidence="11">
    <location>
        <begin position="10"/>
        <end position="87"/>
    </location>
</feature>
<accession>A0AAD9MR61</accession>
<sequence length="876" mass="98847">MEKTVSKTKYRQCCICKTDQIILKYHYGAISCRGCGIFFKRCCNLQLDDIQHVKDCTGSCLDKVKQCKQCRMRLCLANGMTLNHLHSKAQGSKLTMSEKSPKEKLEPAQKEPSSAGKKSKLSLKSSRQIQNCDDVSRPLDKWTNSNTQEPKAVNNPPEKMEKKVEIRETDVKVPCVASLHNLGNTCFLNSVLQVLRYTPQFEENLHELAHQIKLSKRERELIAELQQNDVKKDDDKDIDTWDVVVHLSEVFSKMKQAELNVMNGSCFIGTRPYDLIDIIGHLNPVFEGDQQQDAHEFLRCLLAYVQDASRSLNRYRRKAAEGLGRPVQKCVMEEKSVLASPKEVDLFGGSKSSPAQDSSTEKNGEKHANAVDTRTQQIPRDGRKDENSVTCEENKLQTSSFKRDPLEHKLLSELQNHSYPGQKSLFEFHDVNMDQSRVRCETTCAGEVDICQKKGSIGQVNNIKRSYMTKRKAHCCTCETNTGVKSASMVTKGGSLLTRKKRRFSPGVKDVGRAQSMVGDGHRDSRRPEVLNGSTPDLRIQMNGDTVNCGSKGKQSQPCKKPSPKQQETKPSAENGTCSGKPEAMSDANDEVKISRPVMKELFVRLDKNGIDRYFRKVSKPQDLVDLDRHTDPVSDCVEELFQGCVELRTRCCECEKVVSQDLDSAENRDKEVHLDEDVSPSPELVKGLRSSGGRRCMKTEEDFTWIKKSLWKKLNISEKTANTGARAAVIFRKLNVQCITQVYRKSHRMFTKLTHHMPLPMLLSCIEDNCLTPEQHRLQLYGVIMHTGSTLSGGHYTAYVRAPTNCPGLSHHRCLTDEVEQNDERVIKATKEGAGNSDDAVTSVPKLEQLITYNETDTKSGMMRMIQNIVKLVRY</sequence>
<gene>
    <name evidence="12" type="ORF">LSH36_920g02009</name>
</gene>
<dbReference type="Gene3D" id="3.30.50.10">
    <property type="entry name" value="Erythroid Transcription Factor GATA-1, subunit A"/>
    <property type="match status" value="1"/>
</dbReference>
<dbReference type="SUPFAM" id="SSF54001">
    <property type="entry name" value="Cysteine proteinases"/>
    <property type="match status" value="1"/>
</dbReference>
<keyword evidence="3" id="KW-0862">Zinc</keyword>
<comment type="caution">
    <text evidence="12">The sequence shown here is derived from an EMBL/GenBank/DDBJ whole genome shotgun (WGS) entry which is preliminary data.</text>
</comment>
<feature type="compositionally biased region" description="Low complexity" evidence="9">
    <location>
        <begin position="550"/>
        <end position="566"/>
    </location>
</feature>
<dbReference type="InterPro" id="IPR013088">
    <property type="entry name" value="Znf_NHR/GATA"/>
</dbReference>
<dbReference type="SMART" id="SM00399">
    <property type="entry name" value="ZnF_C4"/>
    <property type="match status" value="1"/>
</dbReference>
<evidence type="ECO:0000256" key="2">
    <source>
        <dbReference type="ARBA" id="ARBA00022771"/>
    </source>
</evidence>
<protein>
    <recommendedName>
        <fullName evidence="14">Ubiquitinyl hydrolase 1</fullName>
    </recommendedName>
</protein>
<dbReference type="InterPro" id="IPR001394">
    <property type="entry name" value="Peptidase_C19_UCH"/>
</dbReference>
<dbReference type="Gene3D" id="3.90.70.10">
    <property type="entry name" value="Cysteine proteinases"/>
    <property type="match status" value="2"/>
</dbReference>
<feature type="domain" description="USP" evidence="10">
    <location>
        <begin position="177"/>
        <end position="857"/>
    </location>
</feature>
<evidence type="ECO:0000259" key="11">
    <source>
        <dbReference type="PROSITE" id="PS51030"/>
    </source>
</evidence>
<feature type="region of interest" description="Disordered" evidence="9">
    <location>
        <begin position="343"/>
        <end position="399"/>
    </location>
</feature>
<dbReference type="PROSITE" id="PS50235">
    <property type="entry name" value="USP_3"/>
    <property type="match status" value="1"/>
</dbReference>
<keyword evidence="2" id="KW-0863">Zinc-finger</keyword>
<evidence type="ECO:0008006" key="14">
    <source>
        <dbReference type="Google" id="ProtNLM"/>
    </source>
</evidence>
<dbReference type="GO" id="GO:0003700">
    <property type="term" value="F:DNA-binding transcription factor activity"/>
    <property type="evidence" value="ECO:0007669"/>
    <property type="project" value="InterPro"/>
</dbReference>
<evidence type="ECO:0000256" key="8">
    <source>
        <dbReference type="ARBA" id="ARBA00023242"/>
    </source>
</evidence>
<keyword evidence="1" id="KW-0479">Metal-binding</keyword>
<evidence type="ECO:0000256" key="3">
    <source>
        <dbReference type="ARBA" id="ARBA00022833"/>
    </source>
</evidence>
<feature type="region of interest" description="Disordered" evidence="9">
    <location>
        <begin position="87"/>
        <end position="158"/>
    </location>
</feature>
<evidence type="ECO:0000259" key="10">
    <source>
        <dbReference type="PROSITE" id="PS50235"/>
    </source>
</evidence>
<dbReference type="PROSITE" id="PS00031">
    <property type="entry name" value="NUCLEAR_REC_DBD_1"/>
    <property type="match status" value="1"/>
</dbReference>
<dbReference type="AlphaFoldDB" id="A0AAD9MR61"/>
<feature type="compositionally biased region" description="Basic and acidic residues" evidence="9">
    <location>
        <begin position="359"/>
        <end position="369"/>
    </location>
</feature>
<dbReference type="GO" id="GO:0005634">
    <property type="term" value="C:nucleus"/>
    <property type="evidence" value="ECO:0007669"/>
    <property type="project" value="TreeGrafter"/>
</dbReference>
<dbReference type="GO" id="GO:0005829">
    <property type="term" value="C:cytosol"/>
    <property type="evidence" value="ECO:0007669"/>
    <property type="project" value="TreeGrafter"/>
</dbReference>
<dbReference type="GO" id="GO:0016579">
    <property type="term" value="P:protein deubiquitination"/>
    <property type="evidence" value="ECO:0007669"/>
    <property type="project" value="InterPro"/>
</dbReference>
<dbReference type="EMBL" id="JAODUP010000920">
    <property type="protein sequence ID" value="KAK2142732.1"/>
    <property type="molecule type" value="Genomic_DNA"/>
</dbReference>
<evidence type="ECO:0000256" key="5">
    <source>
        <dbReference type="ARBA" id="ARBA00023125"/>
    </source>
</evidence>
<feature type="compositionally biased region" description="Basic and acidic residues" evidence="9">
    <location>
        <begin position="380"/>
        <end position="399"/>
    </location>
</feature>
<feature type="region of interest" description="Disordered" evidence="9">
    <location>
        <begin position="507"/>
        <end position="590"/>
    </location>
</feature>
<feature type="compositionally biased region" description="Basic and acidic residues" evidence="9">
    <location>
        <begin position="520"/>
        <end position="529"/>
    </location>
</feature>
<keyword evidence="13" id="KW-1185">Reference proteome</keyword>
<dbReference type="InterPro" id="IPR028889">
    <property type="entry name" value="USP"/>
</dbReference>
<dbReference type="GO" id="GO:0008270">
    <property type="term" value="F:zinc ion binding"/>
    <property type="evidence" value="ECO:0007669"/>
    <property type="project" value="UniProtKB-KW"/>
</dbReference>
<dbReference type="PROSITE" id="PS51030">
    <property type="entry name" value="NUCLEAR_REC_DBD_2"/>
    <property type="match status" value="1"/>
</dbReference>
<dbReference type="InterPro" id="IPR050164">
    <property type="entry name" value="Peptidase_C19"/>
</dbReference>
<dbReference type="SUPFAM" id="SSF57716">
    <property type="entry name" value="Glucocorticoid receptor-like (DNA-binding domain)"/>
    <property type="match status" value="1"/>
</dbReference>
<dbReference type="PANTHER" id="PTHR24006:SF905">
    <property type="entry name" value="UBIQUITIN CARBOXYL-TERMINAL HYDROLASE 1"/>
    <property type="match status" value="1"/>
</dbReference>
<evidence type="ECO:0000256" key="4">
    <source>
        <dbReference type="ARBA" id="ARBA00023015"/>
    </source>
</evidence>
<keyword evidence="6" id="KW-0804">Transcription</keyword>
<evidence type="ECO:0000256" key="6">
    <source>
        <dbReference type="ARBA" id="ARBA00023163"/>
    </source>
</evidence>
<feature type="compositionally biased region" description="Basic and acidic residues" evidence="9">
    <location>
        <begin position="99"/>
        <end position="109"/>
    </location>
</feature>
<proteinExistence type="predicted"/>
<dbReference type="Proteomes" id="UP001208570">
    <property type="component" value="Unassembled WGS sequence"/>
</dbReference>
<evidence type="ECO:0000256" key="7">
    <source>
        <dbReference type="ARBA" id="ARBA00023170"/>
    </source>
</evidence>
<keyword evidence="7" id="KW-0675">Receptor</keyword>
<keyword evidence="8" id="KW-0539">Nucleus</keyword>
<dbReference type="GO" id="GO:0043565">
    <property type="term" value="F:sequence-specific DNA binding"/>
    <property type="evidence" value="ECO:0007669"/>
    <property type="project" value="InterPro"/>
</dbReference>
<name>A0AAD9MR61_9ANNE</name>
<feature type="compositionally biased region" description="Polar residues" evidence="9">
    <location>
        <begin position="89"/>
        <end position="98"/>
    </location>
</feature>
<feature type="compositionally biased region" description="Polar residues" evidence="9">
    <location>
        <begin position="569"/>
        <end position="578"/>
    </location>
</feature>
<dbReference type="InterPro" id="IPR038765">
    <property type="entry name" value="Papain-like_cys_pep_sf"/>
</dbReference>
<dbReference type="Pfam" id="PF00443">
    <property type="entry name" value="UCH"/>
    <property type="match status" value="2"/>
</dbReference>
<evidence type="ECO:0000256" key="1">
    <source>
        <dbReference type="ARBA" id="ARBA00022723"/>
    </source>
</evidence>
<evidence type="ECO:0000256" key="9">
    <source>
        <dbReference type="SAM" id="MobiDB-lite"/>
    </source>
</evidence>
<reference evidence="12" key="1">
    <citation type="journal article" date="2023" name="Mol. Biol. Evol.">
        <title>Third-Generation Sequencing Reveals the Adaptive Role of the Epigenome in Three Deep-Sea Polychaetes.</title>
        <authorList>
            <person name="Perez M."/>
            <person name="Aroh O."/>
            <person name="Sun Y."/>
            <person name="Lan Y."/>
            <person name="Juniper S.K."/>
            <person name="Young C.R."/>
            <person name="Angers B."/>
            <person name="Qian P.Y."/>
        </authorList>
    </citation>
    <scope>NUCLEOTIDE SEQUENCE</scope>
    <source>
        <strain evidence="12">P08H-3</strain>
    </source>
</reference>
<dbReference type="PANTHER" id="PTHR24006">
    <property type="entry name" value="UBIQUITIN CARBOXYL-TERMINAL HYDROLASE"/>
    <property type="match status" value="1"/>
</dbReference>
<dbReference type="GO" id="GO:0004843">
    <property type="term" value="F:cysteine-type deubiquitinase activity"/>
    <property type="evidence" value="ECO:0007669"/>
    <property type="project" value="InterPro"/>
</dbReference>
<dbReference type="Pfam" id="PF00105">
    <property type="entry name" value="zf-C4"/>
    <property type="match status" value="1"/>
</dbReference>
<keyword evidence="5" id="KW-0238">DNA-binding</keyword>
<evidence type="ECO:0000313" key="12">
    <source>
        <dbReference type="EMBL" id="KAK2142732.1"/>
    </source>
</evidence>
<organism evidence="12 13">
    <name type="scientific">Paralvinella palmiformis</name>
    <dbReference type="NCBI Taxonomy" id="53620"/>
    <lineage>
        <taxon>Eukaryota</taxon>
        <taxon>Metazoa</taxon>
        <taxon>Spiralia</taxon>
        <taxon>Lophotrochozoa</taxon>
        <taxon>Annelida</taxon>
        <taxon>Polychaeta</taxon>
        <taxon>Sedentaria</taxon>
        <taxon>Canalipalpata</taxon>
        <taxon>Terebellida</taxon>
        <taxon>Terebelliformia</taxon>
        <taxon>Alvinellidae</taxon>
        <taxon>Paralvinella</taxon>
    </lineage>
</organism>
<evidence type="ECO:0000313" key="13">
    <source>
        <dbReference type="Proteomes" id="UP001208570"/>
    </source>
</evidence>
<dbReference type="InterPro" id="IPR001628">
    <property type="entry name" value="Znf_hrmn_rcpt"/>
</dbReference>
<keyword evidence="4" id="KW-0805">Transcription regulation</keyword>